<dbReference type="OrthoDB" id="7871110at2"/>
<dbReference type="Pfam" id="PF06835">
    <property type="entry name" value="LptC"/>
    <property type="match status" value="1"/>
</dbReference>
<dbReference type="RefSeq" id="WP_106263321.1">
    <property type="nucleotide sequence ID" value="NZ_PVTQ01000003.1"/>
</dbReference>
<gene>
    <name evidence="3" type="ORF">CLV74_103239</name>
</gene>
<evidence type="ECO:0000313" key="3">
    <source>
        <dbReference type="EMBL" id="PRY91654.1"/>
    </source>
</evidence>
<sequence>MADKQRNTYSVVISWVKIVLPLVAVLLLSSIFLLSRRIDPEGAIPYAEDDIIQMIREQRLSKPDYQGKTRDGGVLSVSAEAARPSGDGTDEGTADDVVARLTRPDGTIIDLVSDFGDLSNTKLITFTGQVQMNTSDGYEITSDKVISSMEKTDVVSPGPITGTGPFGRIDAGNMHMTIPEGQDEMITVFENGVHLIYSRTDDKSEEQN</sequence>
<keyword evidence="2" id="KW-0472">Membrane</keyword>
<proteinExistence type="predicted"/>
<reference evidence="3 4" key="1">
    <citation type="submission" date="2018-03" db="EMBL/GenBank/DDBJ databases">
        <title>Genomic Encyclopedia of Archaeal and Bacterial Type Strains, Phase II (KMG-II): from individual species to whole genera.</title>
        <authorList>
            <person name="Goeker M."/>
        </authorList>
    </citation>
    <scope>NUCLEOTIDE SEQUENCE [LARGE SCALE GENOMIC DNA]</scope>
    <source>
        <strain evidence="3 4">DSM 100212</strain>
    </source>
</reference>
<keyword evidence="2" id="KW-1133">Transmembrane helix</keyword>
<comment type="caution">
    <text evidence="3">The sequence shown here is derived from an EMBL/GenBank/DDBJ whole genome shotgun (WGS) entry which is preliminary data.</text>
</comment>
<evidence type="ECO:0000256" key="2">
    <source>
        <dbReference type="SAM" id="Phobius"/>
    </source>
</evidence>
<keyword evidence="4" id="KW-1185">Reference proteome</keyword>
<name>A0A2T0WYI3_9RHOB</name>
<keyword evidence="2" id="KW-0812">Transmembrane</keyword>
<feature type="transmembrane region" description="Helical" evidence="2">
    <location>
        <begin position="12"/>
        <end position="34"/>
    </location>
</feature>
<feature type="region of interest" description="Disordered" evidence="1">
    <location>
        <begin position="63"/>
        <end position="93"/>
    </location>
</feature>
<evidence type="ECO:0000256" key="1">
    <source>
        <dbReference type="SAM" id="MobiDB-lite"/>
    </source>
</evidence>
<accession>A0A2T0WYI3</accession>
<organism evidence="3 4">
    <name type="scientific">Donghicola tyrosinivorans</name>
    <dbReference type="NCBI Taxonomy" id="1652492"/>
    <lineage>
        <taxon>Bacteria</taxon>
        <taxon>Pseudomonadati</taxon>
        <taxon>Pseudomonadota</taxon>
        <taxon>Alphaproteobacteria</taxon>
        <taxon>Rhodobacterales</taxon>
        <taxon>Roseobacteraceae</taxon>
        <taxon>Donghicola</taxon>
    </lineage>
</organism>
<dbReference type="AlphaFoldDB" id="A0A2T0WYI3"/>
<protein>
    <submittedName>
        <fullName evidence="3">Lipopolysaccharide export system protein LptC</fullName>
    </submittedName>
</protein>
<dbReference type="EMBL" id="PVTQ01000003">
    <property type="protein sequence ID" value="PRY91654.1"/>
    <property type="molecule type" value="Genomic_DNA"/>
</dbReference>
<evidence type="ECO:0000313" key="4">
    <source>
        <dbReference type="Proteomes" id="UP000238392"/>
    </source>
</evidence>
<dbReference type="Proteomes" id="UP000238392">
    <property type="component" value="Unassembled WGS sequence"/>
</dbReference>
<dbReference type="InterPro" id="IPR010664">
    <property type="entry name" value="LipoPS_assembly_LptC-rel"/>
</dbReference>